<dbReference type="KEGG" id="lenr:94169356"/>
<protein>
    <submittedName>
        <fullName evidence="2">Uncharacterized protein</fullName>
    </submittedName>
</protein>
<feature type="compositionally biased region" description="Pro residues" evidence="1">
    <location>
        <begin position="268"/>
        <end position="284"/>
    </location>
</feature>
<feature type="compositionally biased region" description="Polar residues" evidence="1">
    <location>
        <begin position="285"/>
        <end position="308"/>
    </location>
</feature>
<dbReference type="Proteomes" id="UP000674179">
    <property type="component" value="Chromosome 33"/>
</dbReference>
<evidence type="ECO:0000313" key="3">
    <source>
        <dbReference type="Proteomes" id="UP000674179"/>
    </source>
</evidence>
<sequence>MYGRADCTQMESKIHPQHMEWLMQQGIQGIPHAATSRAYHLEPMPALQPRQQHGSLLGVTMGQQPGGGVMGGISAYGPGPMIGGVHGGHTSLFPTGAAVGTAHGAPSVHGAGLTGYGAAGCALGVGKMQNVQSLSPALFAAGCAANSFEWNNANFSDIFNSAADPKIQLAVAANDQDKPLPFPPGNLLAQYPTEYQQQLIFYYRLLRLQYPELYQQYVDYYVMYYEPLYYPQPPPPTKDDTRPKKPTTKPRPPPQELKTDIQQRPPEKPQPVYQPPSPVEPPKTPNNVPRTASNLSGALKRQSSLRRQNSMRRNEVNQMKNEGGLKRLPSMRQQ</sequence>
<feature type="region of interest" description="Disordered" evidence="1">
    <location>
        <begin position="231"/>
        <end position="334"/>
    </location>
</feature>
<dbReference type="RefSeq" id="XP_067689949.1">
    <property type="nucleotide sequence ID" value="XM_067833846.1"/>
</dbReference>
<evidence type="ECO:0000313" key="2">
    <source>
        <dbReference type="EMBL" id="KAG5469941.1"/>
    </source>
</evidence>
<comment type="caution">
    <text evidence="2">The sequence shown here is derived from an EMBL/GenBank/DDBJ whole genome shotgun (WGS) entry which is preliminary data.</text>
</comment>
<evidence type="ECO:0000256" key="1">
    <source>
        <dbReference type="SAM" id="MobiDB-lite"/>
    </source>
</evidence>
<keyword evidence="3" id="KW-1185">Reference proteome</keyword>
<gene>
    <name evidence="2" type="ORF">CUR178_02083</name>
</gene>
<dbReference type="AlphaFoldDB" id="A0A836KDL3"/>
<dbReference type="GeneID" id="94169356"/>
<dbReference type="OrthoDB" id="267347at2759"/>
<proteinExistence type="predicted"/>
<dbReference type="EMBL" id="JAFHKP010000033">
    <property type="protein sequence ID" value="KAG5469941.1"/>
    <property type="molecule type" value="Genomic_DNA"/>
</dbReference>
<feature type="compositionally biased region" description="Basic and acidic residues" evidence="1">
    <location>
        <begin position="257"/>
        <end position="267"/>
    </location>
</feature>
<organism evidence="2 3">
    <name type="scientific">Leishmania enriettii</name>
    <dbReference type="NCBI Taxonomy" id="5663"/>
    <lineage>
        <taxon>Eukaryota</taxon>
        <taxon>Discoba</taxon>
        <taxon>Euglenozoa</taxon>
        <taxon>Kinetoplastea</taxon>
        <taxon>Metakinetoplastina</taxon>
        <taxon>Trypanosomatida</taxon>
        <taxon>Trypanosomatidae</taxon>
        <taxon>Leishmaniinae</taxon>
        <taxon>Leishmania</taxon>
    </lineage>
</organism>
<reference evidence="2 3" key="1">
    <citation type="submission" date="2021-02" db="EMBL/GenBank/DDBJ databases">
        <title>Leishmania (Mundinia) enrietti genome sequencing and assembly.</title>
        <authorList>
            <person name="Almutairi H."/>
            <person name="Gatherer D."/>
        </authorList>
    </citation>
    <scope>NUCLEOTIDE SEQUENCE [LARGE SCALE GENOMIC DNA]</scope>
    <source>
        <strain evidence="2">CUR178</strain>
    </source>
</reference>
<accession>A0A836KDL3</accession>
<name>A0A836KDL3_LEIEN</name>